<evidence type="ECO:0000259" key="1">
    <source>
        <dbReference type="Pfam" id="PF13873"/>
    </source>
</evidence>
<gene>
    <name evidence="2" type="ORF">WMY93_031959</name>
</gene>
<reference evidence="3" key="1">
    <citation type="submission" date="2024-04" db="EMBL/GenBank/DDBJ databases">
        <title>Salinicola lusitanus LLJ914,a marine bacterium isolated from the Okinawa Trough.</title>
        <authorList>
            <person name="Li J."/>
        </authorList>
    </citation>
    <scope>NUCLEOTIDE SEQUENCE [LARGE SCALE GENOMIC DNA]</scope>
</reference>
<dbReference type="EMBL" id="JBBPFD010000702">
    <property type="protein sequence ID" value="KAK7877309.1"/>
    <property type="molecule type" value="Genomic_DNA"/>
</dbReference>
<comment type="caution">
    <text evidence="2">The sequence shown here is derived from an EMBL/GenBank/DDBJ whole genome shotgun (WGS) entry which is preliminary data.</text>
</comment>
<dbReference type="AlphaFoldDB" id="A0AAW0MH20"/>
<organism evidence="2 3">
    <name type="scientific">Mugilogobius chulae</name>
    <name type="common">yellowstripe goby</name>
    <dbReference type="NCBI Taxonomy" id="88201"/>
    <lineage>
        <taxon>Eukaryota</taxon>
        <taxon>Metazoa</taxon>
        <taxon>Chordata</taxon>
        <taxon>Craniata</taxon>
        <taxon>Vertebrata</taxon>
        <taxon>Euteleostomi</taxon>
        <taxon>Actinopterygii</taxon>
        <taxon>Neopterygii</taxon>
        <taxon>Teleostei</taxon>
        <taxon>Neoteleostei</taxon>
        <taxon>Acanthomorphata</taxon>
        <taxon>Gobiaria</taxon>
        <taxon>Gobiiformes</taxon>
        <taxon>Gobioidei</taxon>
        <taxon>Gobiidae</taxon>
        <taxon>Gobionellinae</taxon>
        <taxon>Mugilogobius</taxon>
    </lineage>
</organism>
<dbReference type="InterPro" id="IPR028002">
    <property type="entry name" value="Myb_DNA-bind_5"/>
</dbReference>
<protein>
    <recommendedName>
        <fullName evidence="1">Myb/SANT-like DNA-binding domain-containing protein</fullName>
    </recommendedName>
</protein>
<sequence length="118" mass="13592">MLAPAAKGVPRWQRTLMWKQVTEAVNAASGHRNRRTMSEVKKKWTQDKRIMSILNPNLDLDQDQDQDLEQDLEQDLKLRVKQEPEPGPTIVHVTTLKSEPQLSGQSDFIRMGLYRVAL</sequence>
<evidence type="ECO:0000313" key="3">
    <source>
        <dbReference type="Proteomes" id="UP001460270"/>
    </source>
</evidence>
<proteinExistence type="predicted"/>
<name>A0AAW0MH20_9GOBI</name>
<dbReference type="Proteomes" id="UP001460270">
    <property type="component" value="Unassembled WGS sequence"/>
</dbReference>
<feature type="domain" description="Myb/SANT-like DNA-binding" evidence="1">
    <location>
        <begin position="7"/>
        <end position="49"/>
    </location>
</feature>
<evidence type="ECO:0000313" key="2">
    <source>
        <dbReference type="EMBL" id="KAK7877309.1"/>
    </source>
</evidence>
<keyword evidence="3" id="KW-1185">Reference proteome</keyword>
<accession>A0AAW0MH20</accession>
<dbReference type="Pfam" id="PF13873">
    <property type="entry name" value="Myb_DNA-bind_5"/>
    <property type="match status" value="1"/>
</dbReference>